<comment type="similarity">
    <text evidence="1">Belongs to the ABC transporter superfamily.</text>
</comment>
<dbReference type="SMART" id="SM00382">
    <property type="entry name" value="AAA"/>
    <property type="match status" value="1"/>
</dbReference>
<keyword evidence="3" id="KW-0472">Membrane</keyword>
<evidence type="ECO:0000256" key="3">
    <source>
        <dbReference type="ARBA" id="ARBA00022475"/>
    </source>
</evidence>
<dbReference type="GeneID" id="29368111"/>
<dbReference type="STRING" id="511.UZ73_12580"/>
<evidence type="ECO:0000313" key="7">
    <source>
        <dbReference type="EMBL" id="PWE13946.1"/>
    </source>
</evidence>
<dbReference type="RefSeq" id="WP_045929526.1">
    <property type="nucleotide sequence ID" value="NZ_CAXOKM010000001.1"/>
</dbReference>
<dbReference type="EMBL" id="QEXO01000003">
    <property type="protein sequence ID" value="PWE13946.1"/>
    <property type="molecule type" value="Genomic_DNA"/>
</dbReference>
<dbReference type="InterPro" id="IPR003439">
    <property type="entry name" value="ABC_transporter-like_ATP-bd"/>
</dbReference>
<evidence type="ECO:0000256" key="1">
    <source>
        <dbReference type="ARBA" id="ARBA00005417"/>
    </source>
</evidence>
<keyword evidence="3" id="KW-1003">Cell membrane</keyword>
<keyword evidence="2" id="KW-0813">Transport</keyword>
<dbReference type="InterPro" id="IPR003593">
    <property type="entry name" value="AAA+_ATPase"/>
</dbReference>
<reference evidence="7 8" key="1">
    <citation type="submission" date="2018-05" db="EMBL/GenBank/DDBJ databases">
        <title>Genome Sequence of an Efficient Indole-Degrading Bacterium, Alcaligenes sp.YBY.</title>
        <authorList>
            <person name="Yang B."/>
        </authorList>
    </citation>
    <scope>NUCLEOTIDE SEQUENCE [LARGE SCALE GENOMIC DNA]</scope>
    <source>
        <strain evidence="7 8">YBY</strain>
    </source>
</reference>
<sequence>MLELSHVQVLFGQKPVLQDLSFTLKAGQRLGVLGPSGEGKSTLLRLVAGLIKPDNGQIWNEFRHPVLVFQQPRLLPWRSVLDNVQIPLRAQGLSATQAKERAMYWLGQVELADVAQSWPGELSGGMAQRVALARAFALQPDLLLLDEPFSALDPALRNSLAQVCLRCLEETGAALLYVSHQPRELMRVADSCLLLQKGQGQLFEPVAPADTAARECLADSLYAQLLSQEALTP</sequence>
<feature type="domain" description="ABC transporter" evidence="6">
    <location>
        <begin position="2"/>
        <end position="222"/>
    </location>
</feature>
<proteinExistence type="inferred from homology"/>
<organism evidence="7 8">
    <name type="scientific">Alcaligenes faecalis</name>
    <dbReference type="NCBI Taxonomy" id="511"/>
    <lineage>
        <taxon>Bacteria</taxon>
        <taxon>Pseudomonadati</taxon>
        <taxon>Pseudomonadota</taxon>
        <taxon>Betaproteobacteria</taxon>
        <taxon>Burkholderiales</taxon>
        <taxon>Alcaligenaceae</taxon>
        <taxon>Alcaligenes</taxon>
    </lineage>
</organism>
<evidence type="ECO:0000256" key="5">
    <source>
        <dbReference type="ARBA" id="ARBA00022840"/>
    </source>
</evidence>
<dbReference type="PANTHER" id="PTHR42788">
    <property type="entry name" value="TAURINE IMPORT ATP-BINDING PROTEIN-RELATED"/>
    <property type="match status" value="1"/>
</dbReference>
<reference evidence="7 8" key="2">
    <citation type="submission" date="2018-05" db="EMBL/GenBank/DDBJ databases">
        <authorList>
            <person name="Lanie J.A."/>
            <person name="Ng W.-L."/>
            <person name="Kazmierczak K.M."/>
            <person name="Andrzejewski T.M."/>
            <person name="Davidsen T.M."/>
            <person name="Wayne K.J."/>
            <person name="Tettelin H."/>
            <person name="Glass J.I."/>
            <person name="Rusch D."/>
            <person name="Podicherti R."/>
            <person name="Tsui H.-C.T."/>
            <person name="Winkler M.E."/>
        </authorList>
    </citation>
    <scope>NUCLEOTIDE SEQUENCE [LARGE SCALE GENOMIC DNA]</scope>
    <source>
        <strain evidence="7 8">YBY</strain>
    </source>
</reference>
<dbReference type="Gene3D" id="3.40.50.300">
    <property type="entry name" value="P-loop containing nucleotide triphosphate hydrolases"/>
    <property type="match status" value="1"/>
</dbReference>
<evidence type="ECO:0000259" key="6">
    <source>
        <dbReference type="PROSITE" id="PS50893"/>
    </source>
</evidence>
<name>A0A2U2BJ01_ALCFA</name>
<evidence type="ECO:0000313" key="8">
    <source>
        <dbReference type="Proteomes" id="UP000245216"/>
    </source>
</evidence>
<dbReference type="Proteomes" id="UP000245216">
    <property type="component" value="Unassembled WGS sequence"/>
</dbReference>
<dbReference type="InterPro" id="IPR050166">
    <property type="entry name" value="ABC_transporter_ATP-bind"/>
</dbReference>
<keyword evidence="4" id="KW-0547">Nucleotide-binding</keyword>
<comment type="caution">
    <text evidence="7">The sequence shown here is derived from an EMBL/GenBank/DDBJ whole genome shotgun (WGS) entry which is preliminary data.</text>
</comment>
<dbReference type="PROSITE" id="PS50893">
    <property type="entry name" value="ABC_TRANSPORTER_2"/>
    <property type="match status" value="1"/>
</dbReference>
<dbReference type="PANTHER" id="PTHR42788:SF13">
    <property type="entry name" value="ALIPHATIC SULFONATES IMPORT ATP-BINDING PROTEIN SSUB"/>
    <property type="match status" value="1"/>
</dbReference>
<dbReference type="GO" id="GO:0016887">
    <property type="term" value="F:ATP hydrolysis activity"/>
    <property type="evidence" value="ECO:0007669"/>
    <property type="project" value="InterPro"/>
</dbReference>
<dbReference type="InterPro" id="IPR027417">
    <property type="entry name" value="P-loop_NTPase"/>
</dbReference>
<dbReference type="SUPFAM" id="SSF52540">
    <property type="entry name" value="P-loop containing nucleoside triphosphate hydrolases"/>
    <property type="match status" value="1"/>
</dbReference>
<keyword evidence="5 7" id="KW-0067">ATP-binding</keyword>
<dbReference type="InterPro" id="IPR017871">
    <property type="entry name" value="ABC_transporter-like_CS"/>
</dbReference>
<dbReference type="GO" id="GO:0005524">
    <property type="term" value="F:ATP binding"/>
    <property type="evidence" value="ECO:0007669"/>
    <property type="project" value="UniProtKB-KW"/>
</dbReference>
<gene>
    <name evidence="7" type="ORF">DF183_12350</name>
</gene>
<evidence type="ECO:0000256" key="2">
    <source>
        <dbReference type="ARBA" id="ARBA00022448"/>
    </source>
</evidence>
<evidence type="ECO:0000256" key="4">
    <source>
        <dbReference type="ARBA" id="ARBA00022741"/>
    </source>
</evidence>
<protein>
    <submittedName>
        <fullName evidence="7">ABC transporter ATP-binding protein</fullName>
    </submittedName>
</protein>
<dbReference type="KEGG" id="afa:UZ73_12580"/>
<dbReference type="PROSITE" id="PS00211">
    <property type="entry name" value="ABC_TRANSPORTER_1"/>
    <property type="match status" value="1"/>
</dbReference>
<accession>A0A2U2BJ01</accession>
<dbReference type="AlphaFoldDB" id="A0A2U2BJ01"/>
<dbReference type="Pfam" id="PF00005">
    <property type="entry name" value="ABC_tran"/>
    <property type="match status" value="1"/>
</dbReference>